<evidence type="ECO:0000313" key="1">
    <source>
        <dbReference type="EMBL" id="CUS15887.1"/>
    </source>
</evidence>
<keyword evidence="2" id="KW-1185">Reference proteome</keyword>
<evidence type="ECO:0000313" key="2">
    <source>
        <dbReference type="Proteomes" id="UP001412239"/>
    </source>
</evidence>
<organism evidence="1 2">
    <name type="scientific">Tuber aestivum</name>
    <name type="common">summer truffle</name>
    <dbReference type="NCBI Taxonomy" id="59557"/>
    <lineage>
        <taxon>Eukaryota</taxon>
        <taxon>Fungi</taxon>
        <taxon>Dikarya</taxon>
        <taxon>Ascomycota</taxon>
        <taxon>Pezizomycotina</taxon>
        <taxon>Pezizomycetes</taxon>
        <taxon>Pezizales</taxon>
        <taxon>Tuberaceae</taxon>
        <taxon>Tuber</taxon>
    </lineage>
</organism>
<accession>A0A292QAR2</accession>
<dbReference type="AlphaFoldDB" id="A0A292QAR2"/>
<name>A0A292QAR2_9PEZI</name>
<reference evidence="1" key="1">
    <citation type="submission" date="2015-10" db="EMBL/GenBank/DDBJ databases">
        <authorList>
            <person name="Regsiter A."/>
            <person name="william w."/>
        </authorList>
    </citation>
    <scope>NUCLEOTIDE SEQUENCE</scope>
    <source>
        <strain evidence="1">Montdore</strain>
    </source>
</reference>
<dbReference type="Proteomes" id="UP001412239">
    <property type="component" value="Unassembled WGS sequence"/>
</dbReference>
<protein>
    <submittedName>
        <fullName evidence="1">Uncharacterized protein</fullName>
    </submittedName>
</protein>
<dbReference type="EMBL" id="LN890943">
    <property type="protein sequence ID" value="CUS15887.1"/>
    <property type="molecule type" value="Genomic_DNA"/>
</dbReference>
<sequence>MRRYHSFSASVILTIPFWNPSNALLGQGFNVTREDWFFNGILAPGTAAQLPAACATAYTKPIDCNVTILMSPNVEAKRSTLEDACTPECATSMLAYQREAREACTGADLRALGLSQSWLKDVISGQASIQLYWKQCLRENRRGTERICGISQSDYELAWEVATSETADSVAVGEFCDDNCMTQAVVLNAPTEENLGDLKGMCGTDIGGFPFIDAMLFAGLIKRDTDGSVIAANATAKTISRGSRGTLGWGKEALLGINLLMFFSMLC</sequence>
<gene>
    <name evidence="1" type="ORF">GSTUAT00000164001</name>
</gene>
<proteinExistence type="predicted"/>